<protein>
    <recommendedName>
        <fullName evidence="3">Helix-turn-helix DNA binding domain protein</fullName>
    </recommendedName>
</protein>
<proteinExistence type="predicted"/>
<dbReference type="AlphaFoldDB" id="A0A2S8BG80"/>
<evidence type="ECO:0000313" key="1">
    <source>
        <dbReference type="EMBL" id="PQM45681.1"/>
    </source>
</evidence>
<dbReference type="Proteomes" id="UP000238296">
    <property type="component" value="Unassembled WGS sequence"/>
</dbReference>
<comment type="caution">
    <text evidence="1">The sequence shown here is derived from an EMBL/GenBank/DDBJ whole genome shotgun (WGS) entry which is preliminary data.</text>
</comment>
<name>A0A2S8BG80_9MYCO</name>
<reference evidence="1 2" key="1">
    <citation type="journal article" date="2017" name="Int. J. Syst. Evol. Microbiol.">
        <title>Mycobacterium talmoniae sp. nov., a slowly growing mycobacterium isolated from human respiratory samples.</title>
        <authorList>
            <person name="Davidson R.M."/>
            <person name="DeGroote M.A."/>
            <person name="Marola J.L."/>
            <person name="Buss S."/>
            <person name="Jones V."/>
            <person name="McNeil M.R."/>
            <person name="Freifeld A.G."/>
            <person name="Elaine Epperson L."/>
            <person name="Hasan N.A."/>
            <person name="Jackson M."/>
            <person name="Iwen P.C."/>
            <person name="Salfinger M."/>
            <person name="Strong M."/>
        </authorList>
    </citation>
    <scope>NUCLEOTIDE SEQUENCE [LARGE SCALE GENOMIC DNA]</scope>
    <source>
        <strain evidence="1 2">ATCC BAA-2683</strain>
    </source>
</reference>
<evidence type="ECO:0000313" key="2">
    <source>
        <dbReference type="Proteomes" id="UP000238296"/>
    </source>
</evidence>
<sequence length="284" mass="31754">MSCTVCDAKTDLFLCRTHVAAVRSMLTGLCVGPELDNGHRGAGWLTWLVQAAHGQTRLGESARRSTDKGSPMLCNTRASGLLATVRNMLSTWIRDLCEMRGVVCELANPSEVAMAAWLLKHVDAIALHPGADEFYDELEQRVKEIDRMINRPKSPVELGRCPTLLTEGYGQRQCTANLVARPADRQIQCPSCKTTYDVEKLIHDRLDEAKDWLFSEREVLDIMDGIGEPIPRRTWRSWRANGKLIDRSETGSEPRYWISDVRELRSAKPQKSATGAAAHQPNQA</sequence>
<evidence type="ECO:0008006" key="3">
    <source>
        <dbReference type="Google" id="ProtNLM"/>
    </source>
</evidence>
<gene>
    <name evidence="1" type="ORF">C1Y40_04125</name>
</gene>
<accession>A0A2S8BG80</accession>
<dbReference type="EMBL" id="PPEA01000601">
    <property type="protein sequence ID" value="PQM45681.1"/>
    <property type="molecule type" value="Genomic_DNA"/>
</dbReference>
<organism evidence="1 2">
    <name type="scientific">Mycobacterium talmoniae</name>
    <dbReference type="NCBI Taxonomy" id="1858794"/>
    <lineage>
        <taxon>Bacteria</taxon>
        <taxon>Bacillati</taxon>
        <taxon>Actinomycetota</taxon>
        <taxon>Actinomycetes</taxon>
        <taxon>Mycobacteriales</taxon>
        <taxon>Mycobacteriaceae</taxon>
        <taxon>Mycobacterium</taxon>
    </lineage>
</organism>